<keyword evidence="3" id="KW-1185">Reference proteome</keyword>
<protein>
    <submittedName>
        <fullName evidence="2">Uncharacterized protein</fullName>
    </submittedName>
</protein>
<feature type="compositionally biased region" description="Pro residues" evidence="1">
    <location>
        <begin position="99"/>
        <end position="127"/>
    </location>
</feature>
<reference evidence="2 3" key="1">
    <citation type="submission" date="2018-04" db="EMBL/GenBank/DDBJ databases">
        <title>WGS assembly of Panicum hallii var. hallii HAL2.</title>
        <authorList>
            <person name="Lovell J."/>
            <person name="Jenkins J."/>
            <person name="Lowry D."/>
            <person name="Mamidi S."/>
            <person name="Sreedasyam A."/>
            <person name="Weng X."/>
            <person name="Barry K."/>
            <person name="Bonette J."/>
            <person name="Campitelli B."/>
            <person name="Daum C."/>
            <person name="Gordon S."/>
            <person name="Gould B."/>
            <person name="Lipzen A."/>
            <person name="MacQueen A."/>
            <person name="Palacio-Mejia J."/>
            <person name="Plott C."/>
            <person name="Shakirov E."/>
            <person name="Shu S."/>
            <person name="Yoshinaga Y."/>
            <person name="Zane M."/>
            <person name="Rokhsar D."/>
            <person name="Grimwood J."/>
            <person name="Schmutz J."/>
            <person name="Juenger T."/>
        </authorList>
    </citation>
    <scope>NUCLEOTIDE SEQUENCE [LARGE SCALE GENOMIC DNA]</scope>
    <source>
        <strain evidence="3">cv. HAL2</strain>
    </source>
</reference>
<accession>A0A2T7EEL6</accession>
<gene>
    <name evidence="2" type="ORF">GQ55_3G294200</name>
</gene>
<dbReference type="Proteomes" id="UP000244336">
    <property type="component" value="Chromosome 3"/>
</dbReference>
<evidence type="ECO:0000313" key="2">
    <source>
        <dbReference type="EMBL" id="PUZ66268.1"/>
    </source>
</evidence>
<sequence length="136" mass="14493">MADLTTVASATTSHRRTCCCTLIKRRPAIARPAPGGKTRVVLPRGITGRPLPARLLKKRNLVPSISIRFQRKASLPFLPPDPPRAARSATVPVALLAAPDPPPVADSPPRIPHARPPSPSPSLPPMRHPSALQQAT</sequence>
<feature type="compositionally biased region" description="Low complexity" evidence="1">
    <location>
        <begin position="88"/>
        <end position="98"/>
    </location>
</feature>
<feature type="region of interest" description="Disordered" evidence="1">
    <location>
        <begin position="74"/>
        <end position="136"/>
    </location>
</feature>
<name>A0A2T7EEL6_9POAL</name>
<evidence type="ECO:0000313" key="3">
    <source>
        <dbReference type="Proteomes" id="UP000244336"/>
    </source>
</evidence>
<dbReference type="Gramene" id="PUZ66268">
    <property type="protein sequence ID" value="PUZ66268"/>
    <property type="gene ID" value="GQ55_3G294200"/>
</dbReference>
<organism evidence="2 3">
    <name type="scientific">Panicum hallii var. hallii</name>
    <dbReference type="NCBI Taxonomy" id="1504633"/>
    <lineage>
        <taxon>Eukaryota</taxon>
        <taxon>Viridiplantae</taxon>
        <taxon>Streptophyta</taxon>
        <taxon>Embryophyta</taxon>
        <taxon>Tracheophyta</taxon>
        <taxon>Spermatophyta</taxon>
        <taxon>Magnoliopsida</taxon>
        <taxon>Liliopsida</taxon>
        <taxon>Poales</taxon>
        <taxon>Poaceae</taxon>
        <taxon>PACMAD clade</taxon>
        <taxon>Panicoideae</taxon>
        <taxon>Panicodae</taxon>
        <taxon>Paniceae</taxon>
        <taxon>Panicinae</taxon>
        <taxon>Panicum</taxon>
        <taxon>Panicum sect. Panicum</taxon>
    </lineage>
</organism>
<evidence type="ECO:0000256" key="1">
    <source>
        <dbReference type="SAM" id="MobiDB-lite"/>
    </source>
</evidence>
<dbReference type="EMBL" id="CM009751">
    <property type="protein sequence ID" value="PUZ66268.1"/>
    <property type="molecule type" value="Genomic_DNA"/>
</dbReference>
<proteinExistence type="predicted"/>
<dbReference type="AlphaFoldDB" id="A0A2T7EEL6"/>